<protein>
    <submittedName>
        <fullName evidence="3">Uncharacterized protein</fullName>
    </submittedName>
</protein>
<evidence type="ECO:0000313" key="4">
    <source>
        <dbReference type="Proteomes" id="UP000561011"/>
    </source>
</evidence>
<evidence type="ECO:0000313" key="3">
    <source>
        <dbReference type="EMBL" id="NYS95379.1"/>
    </source>
</evidence>
<dbReference type="AlphaFoldDB" id="A0A853EXX9"/>
<feature type="compositionally biased region" description="Polar residues" evidence="1">
    <location>
        <begin position="152"/>
        <end position="163"/>
    </location>
</feature>
<keyword evidence="2" id="KW-0812">Transmembrane</keyword>
<feature type="region of interest" description="Disordered" evidence="1">
    <location>
        <begin position="263"/>
        <end position="418"/>
    </location>
</feature>
<dbReference type="EMBL" id="JACBYE010000070">
    <property type="protein sequence ID" value="NYS95379.1"/>
    <property type="molecule type" value="Genomic_DNA"/>
</dbReference>
<feature type="compositionally biased region" description="Pro residues" evidence="1">
    <location>
        <begin position="387"/>
        <end position="396"/>
    </location>
</feature>
<sequence>MVGLVVVGLVVAGLGVASATVWRPSDTAVMTTGEQSGATLLTTAPGVLSLVDRDVTITARSSDDAQVVLALGSQVDVEGWVGEDPALRVTGASDWETLTVSKVSSAGSDTRDATDAATDTSADPSTEATAETDAAAPAAPGPDPSGSDMWVESTSGTGTATLDWDATSTDQVLLVAAVGEDAAAPQLTLSWPREVTTPLLWPGVALGVLLVVLGLIYGIVTRGRRRRPVVAPADRADDAVVPTPAGGTPAAGTLTRRQLRELAEKQEAETEAAAAAAAPRQKRQWPWTGAIPVVKPAEPEDSDKKPAAPEAHRPAWLPEGTGSTSGSSWRAAWGVRAPETGTAGTTPDDAAPGSAAVAGPSTPGEAAAGTESAGGAAGGTAVSTPSTPGPKAPTAPTPTTRSAPSAPTAPSGQRPAPQ</sequence>
<feature type="compositionally biased region" description="Low complexity" evidence="1">
    <location>
        <begin position="115"/>
        <end position="148"/>
    </location>
</feature>
<accession>A0A853EXX9</accession>
<keyword evidence="4" id="KW-1185">Reference proteome</keyword>
<name>A0A853EXX9_9MICO</name>
<feature type="compositionally biased region" description="Basic and acidic residues" evidence="1">
    <location>
        <begin position="302"/>
        <end position="313"/>
    </location>
</feature>
<feature type="transmembrane region" description="Helical" evidence="2">
    <location>
        <begin position="199"/>
        <end position="220"/>
    </location>
</feature>
<gene>
    <name evidence="3" type="ORF">HZZ10_17880</name>
</gene>
<feature type="compositionally biased region" description="Low complexity" evidence="1">
    <location>
        <begin position="397"/>
        <end position="411"/>
    </location>
</feature>
<evidence type="ECO:0000256" key="1">
    <source>
        <dbReference type="SAM" id="MobiDB-lite"/>
    </source>
</evidence>
<evidence type="ECO:0000256" key="2">
    <source>
        <dbReference type="SAM" id="Phobius"/>
    </source>
</evidence>
<comment type="caution">
    <text evidence="3">The sequence shown here is derived from an EMBL/GenBank/DDBJ whole genome shotgun (WGS) entry which is preliminary data.</text>
</comment>
<feature type="non-terminal residue" evidence="3">
    <location>
        <position position="418"/>
    </location>
</feature>
<feature type="region of interest" description="Disordered" evidence="1">
    <location>
        <begin position="103"/>
        <end position="163"/>
    </location>
</feature>
<keyword evidence="2" id="KW-1133">Transmembrane helix</keyword>
<reference evidence="3 4" key="1">
    <citation type="submission" date="2020-07" db="EMBL/GenBank/DDBJ databases">
        <title>MOT database genomes.</title>
        <authorList>
            <person name="Joseph S."/>
            <person name="Aduse-Opoku J."/>
            <person name="Hashim A."/>
            <person name="Wade W."/>
            <person name="Curtis M."/>
        </authorList>
    </citation>
    <scope>NUCLEOTIDE SEQUENCE [LARGE SCALE GENOMIC DNA]</scope>
    <source>
        <strain evidence="3 4">DSM 100099</strain>
    </source>
</reference>
<proteinExistence type="predicted"/>
<keyword evidence="2" id="KW-0472">Membrane</keyword>
<organism evidence="3 4">
    <name type="scientific">Sanguibacter inulinus</name>
    <dbReference type="NCBI Taxonomy" id="60922"/>
    <lineage>
        <taxon>Bacteria</taxon>
        <taxon>Bacillati</taxon>
        <taxon>Actinomycetota</taxon>
        <taxon>Actinomycetes</taxon>
        <taxon>Micrococcales</taxon>
        <taxon>Sanguibacteraceae</taxon>
        <taxon>Sanguibacter</taxon>
    </lineage>
</organism>
<feature type="compositionally biased region" description="Low complexity" evidence="1">
    <location>
        <begin position="337"/>
        <end position="386"/>
    </location>
</feature>
<dbReference type="Proteomes" id="UP000561011">
    <property type="component" value="Unassembled WGS sequence"/>
</dbReference>